<dbReference type="PANTHER" id="PTHR34846:SF9">
    <property type="entry name" value="4-CARBOXYMUCONOLACTONE DECARBOXYLASE FAMILY PROTEIN (AFU_ORTHOLOGUE AFUA_1G03690)"/>
    <property type="match status" value="1"/>
</dbReference>
<sequence>MRLPYVSNPPSFDNEQDQAIVERVKQRRGDAGLLELDLSLLHSPPVADGWNSYLGSIRTKTTLSTSIREMAICRVAVLNKAWFEWEHHAPLLRACPEIREEYLECILKSPPHDAGASVLDEKHRAVMAYTDAMTIDVNVPGAVFEKLRTSFSDREVVEITATIAAYNCVSRFLVALDVGERNAQKGPLVS</sequence>
<reference evidence="1" key="1">
    <citation type="journal article" date="2020" name="Stud. Mycol.">
        <title>101 Dothideomycetes genomes: a test case for predicting lifestyles and emergence of pathogens.</title>
        <authorList>
            <person name="Haridas S."/>
            <person name="Albert R."/>
            <person name="Binder M."/>
            <person name="Bloem J."/>
            <person name="Labutti K."/>
            <person name="Salamov A."/>
            <person name="Andreopoulos B."/>
            <person name="Baker S."/>
            <person name="Barry K."/>
            <person name="Bills G."/>
            <person name="Bluhm B."/>
            <person name="Cannon C."/>
            <person name="Castanera R."/>
            <person name="Culley D."/>
            <person name="Daum C."/>
            <person name="Ezra D."/>
            <person name="Gonzalez J."/>
            <person name="Henrissat B."/>
            <person name="Kuo A."/>
            <person name="Liang C."/>
            <person name="Lipzen A."/>
            <person name="Lutzoni F."/>
            <person name="Magnuson J."/>
            <person name="Mondo S."/>
            <person name="Nolan M."/>
            <person name="Ohm R."/>
            <person name="Pangilinan J."/>
            <person name="Park H.-J."/>
            <person name="Ramirez L."/>
            <person name="Alfaro M."/>
            <person name="Sun H."/>
            <person name="Tritt A."/>
            <person name="Yoshinaga Y."/>
            <person name="Zwiers L.-H."/>
            <person name="Turgeon B."/>
            <person name="Goodwin S."/>
            <person name="Spatafora J."/>
            <person name="Crous P."/>
            <person name="Grigoriev I."/>
        </authorList>
    </citation>
    <scope>NUCLEOTIDE SEQUENCE</scope>
    <source>
        <strain evidence="1">CBS 207.26</strain>
    </source>
</reference>
<keyword evidence="2" id="KW-1185">Reference proteome</keyword>
<protein>
    <submittedName>
        <fullName evidence="1">Uncharacterized protein</fullName>
    </submittedName>
</protein>
<evidence type="ECO:0000313" key="2">
    <source>
        <dbReference type="Proteomes" id="UP000800200"/>
    </source>
</evidence>
<evidence type="ECO:0000313" key="1">
    <source>
        <dbReference type="EMBL" id="KAF2190219.1"/>
    </source>
</evidence>
<proteinExistence type="predicted"/>
<dbReference type="OrthoDB" id="2135488at2759"/>
<dbReference type="Proteomes" id="UP000800200">
    <property type="component" value="Unassembled WGS sequence"/>
</dbReference>
<dbReference type="Gene3D" id="1.20.1290.10">
    <property type="entry name" value="AhpD-like"/>
    <property type="match status" value="1"/>
</dbReference>
<accession>A0A6A6EHY2</accession>
<dbReference type="InterPro" id="IPR029032">
    <property type="entry name" value="AhpD-like"/>
</dbReference>
<dbReference type="EMBL" id="ML994619">
    <property type="protein sequence ID" value="KAF2190219.1"/>
    <property type="molecule type" value="Genomic_DNA"/>
</dbReference>
<gene>
    <name evidence="1" type="ORF">K469DRAFT_699827</name>
</gene>
<organism evidence="1 2">
    <name type="scientific">Zopfia rhizophila CBS 207.26</name>
    <dbReference type="NCBI Taxonomy" id="1314779"/>
    <lineage>
        <taxon>Eukaryota</taxon>
        <taxon>Fungi</taxon>
        <taxon>Dikarya</taxon>
        <taxon>Ascomycota</taxon>
        <taxon>Pezizomycotina</taxon>
        <taxon>Dothideomycetes</taxon>
        <taxon>Dothideomycetes incertae sedis</taxon>
        <taxon>Zopfiaceae</taxon>
        <taxon>Zopfia</taxon>
    </lineage>
</organism>
<name>A0A6A6EHY2_9PEZI</name>
<dbReference type="SUPFAM" id="SSF69118">
    <property type="entry name" value="AhpD-like"/>
    <property type="match status" value="1"/>
</dbReference>
<dbReference type="PANTHER" id="PTHR34846">
    <property type="entry name" value="4-CARBOXYMUCONOLACTONE DECARBOXYLASE FAMILY PROTEIN (AFU_ORTHOLOGUE AFUA_6G11590)"/>
    <property type="match status" value="1"/>
</dbReference>
<dbReference type="AlphaFoldDB" id="A0A6A6EHY2"/>